<dbReference type="Pfam" id="PF21986">
    <property type="entry name" value="AH_C"/>
    <property type="match status" value="1"/>
</dbReference>
<dbReference type="GO" id="GO:0004039">
    <property type="term" value="F:allophanate hydrolase activity"/>
    <property type="evidence" value="ECO:0007669"/>
    <property type="project" value="UniProtKB-EC"/>
</dbReference>
<dbReference type="Gene3D" id="3.90.1300.10">
    <property type="entry name" value="Amidase signature (AS) domain"/>
    <property type="match status" value="1"/>
</dbReference>
<keyword evidence="4" id="KW-1185">Reference proteome</keyword>
<organism evidence="3 4">
    <name type="scientific">Porticoccus litoralis</name>
    <dbReference type="NCBI Taxonomy" id="434086"/>
    <lineage>
        <taxon>Bacteria</taxon>
        <taxon>Pseudomonadati</taxon>
        <taxon>Pseudomonadota</taxon>
        <taxon>Gammaproteobacteria</taxon>
        <taxon>Cellvibrionales</taxon>
        <taxon>Porticoccaceae</taxon>
        <taxon>Porticoccus</taxon>
    </lineage>
</organism>
<evidence type="ECO:0000259" key="1">
    <source>
        <dbReference type="Pfam" id="PF01425"/>
    </source>
</evidence>
<dbReference type="NCBIfam" id="TIGR02713">
    <property type="entry name" value="allophanate_hyd"/>
    <property type="match status" value="1"/>
</dbReference>
<dbReference type="Proteomes" id="UP001178354">
    <property type="component" value="Unassembled WGS sequence"/>
</dbReference>
<keyword evidence="3" id="KW-0378">Hydrolase</keyword>
<dbReference type="PANTHER" id="PTHR11895:SF169">
    <property type="entry name" value="GLUTAMYL-TRNA(GLN) AMIDOTRANSFERASE"/>
    <property type="match status" value="1"/>
</dbReference>
<protein>
    <submittedName>
        <fullName evidence="3">Allophanate hydrolase</fullName>
        <ecNumber evidence="3">3.5.1.54</ecNumber>
    </submittedName>
</protein>
<comment type="caution">
    <text evidence="3">The sequence shown here is derived from an EMBL/GenBank/DDBJ whole genome shotgun (WGS) entry which is preliminary data.</text>
</comment>
<dbReference type="Gene3D" id="3.10.490.10">
    <property type="entry name" value="Gamma-glutamyl cyclotransferase-like"/>
    <property type="match status" value="1"/>
</dbReference>
<dbReference type="InterPro" id="IPR014085">
    <property type="entry name" value="Allophanate_hydrolase"/>
</dbReference>
<dbReference type="InterPro" id="IPR023631">
    <property type="entry name" value="Amidase_dom"/>
</dbReference>
<reference evidence="3" key="1">
    <citation type="journal article" date="2010" name="Int. J. Syst. Evol. Microbiol.">
        <title>Porticoccus litoralis gen. nov., sp. nov., a gammaproteobacterium isolated from the Yellow Sea.</title>
        <authorList>
            <person name="Oh H.M."/>
            <person name="Kim H."/>
            <person name="Kim K.M."/>
            <person name="Min G.S."/>
            <person name="Cho J.C."/>
        </authorList>
    </citation>
    <scope>NUCLEOTIDE SEQUENCE</scope>
    <source>
        <strain evidence="3">DSM 25064</strain>
    </source>
</reference>
<dbReference type="SUPFAM" id="SSF75304">
    <property type="entry name" value="Amidase signature (AS) enzymes"/>
    <property type="match status" value="1"/>
</dbReference>
<dbReference type="AlphaFoldDB" id="A0AAW8B136"/>
<sequence length="607" mass="64868">MSSNMTIANLSNAYREGSLTPAGVMEDIRHRAQEFSDRNIWIHLLSAEEQQPYLAALAEKDPQQCPLWGIPFAIKDNIDLAGIPTTAGCEAFTFTPSASAPVVQQLLDAGAIPVGKTNLDQFATGLNGTRSPWGPCRNAFDPDYISGGSSSGSAVSVALGLASFSLGTDTAGSGRVPAAFNNLVGVKPTRGLLSARGMVPACRSLDCISIMALNTDDANTVLACAEGFDAGDGYSRHNCYDNLSRHYGYRQGSLKVGVLPEDQLQFFGDSGYQAAYAATLEKLTELGFELVEVDYRPFDEAARLLYEGPWVAERYIACQPLIEENPAALHPVVRAIVEPGGNPKATELFRAQYRLEALKQVCVATLDQLDCLLTPTAGRLFTVEEMLAEPILYNSQLGYYTNFMNLLDMTSVAVPTAFTAAGLPFGITLVGNCFSDRVLLSIANRIQQGLALPVGIECTDAAGAEPAGLPQVQQPVADNRRIDVLVCGAHLEGLPLNWQLTERGAVLKSRTRTKPCYRMYALAGGPPFRPGLIMDEQNGAAIDVEIWSVPSAEFGSFVAGIPAPLGIGKVLVEDGSVVTGFICEPRGVEGATDITNLGGWKAYLASR</sequence>
<dbReference type="PANTHER" id="PTHR11895">
    <property type="entry name" value="TRANSAMIDASE"/>
    <property type="match status" value="1"/>
</dbReference>
<dbReference type="InterPro" id="IPR036928">
    <property type="entry name" value="AS_sf"/>
</dbReference>
<evidence type="ECO:0000313" key="4">
    <source>
        <dbReference type="Proteomes" id="UP001178354"/>
    </source>
</evidence>
<evidence type="ECO:0000259" key="2">
    <source>
        <dbReference type="Pfam" id="PF21986"/>
    </source>
</evidence>
<dbReference type="Pfam" id="PF01425">
    <property type="entry name" value="Amidase"/>
    <property type="match status" value="1"/>
</dbReference>
<gene>
    <name evidence="3" type="primary">atzF</name>
    <name evidence="3" type="ORF">Q8A57_05320</name>
</gene>
<dbReference type="InterPro" id="IPR053844">
    <property type="entry name" value="AH_C"/>
</dbReference>
<feature type="domain" description="Allophanate hydrolase C-terminal" evidence="2">
    <location>
        <begin position="483"/>
        <end position="605"/>
    </location>
</feature>
<dbReference type="EMBL" id="JAUUUU010000002">
    <property type="protein sequence ID" value="MDP1520386.1"/>
    <property type="molecule type" value="Genomic_DNA"/>
</dbReference>
<accession>A0AAW8B136</accession>
<dbReference type="EC" id="3.5.1.54" evidence="3"/>
<dbReference type="Gene3D" id="1.20.58.1700">
    <property type="match status" value="1"/>
</dbReference>
<reference evidence="3" key="2">
    <citation type="submission" date="2023-08" db="EMBL/GenBank/DDBJ databases">
        <authorList>
            <person name="Luo J."/>
        </authorList>
    </citation>
    <scope>NUCLEOTIDE SEQUENCE</scope>
    <source>
        <strain evidence="3">DSM 25064</strain>
    </source>
</reference>
<dbReference type="InterPro" id="IPR000120">
    <property type="entry name" value="Amidase"/>
</dbReference>
<dbReference type="NCBIfam" id="NF006043">
    <property type="entry name" value="PRK08186.1"/>
    <property type="match status" value="1"/>
</dbReference>
<proteinExistence type="predicted"/>
<dbReference type="RefSeq" id="WP_305169949.1">
    <property type="nucleotide sequence ID" value="NZ_JAUUUU010000002.1"/>
</dbReference>
<feature type="domain" description="Amidase" evidence="1">
    <location>
        <begin position="46"/>
        <end position="440"/>
    </location>
</feature>
<evidence type="ECO:0000313" key="3">
    <source>
        <dbReference type="EMBL" id="MDP1520386.1"/>
    </source>
</evidence>
<name>A0AAW8B136_9GAMM</name>